<reference evidence="7 8" key="1">
    <citation type="submission" date="2018-08" db="EMBL/GenBank/DDBJ databases">
        <title>A genome reference for cultivated species of the human gut microbiota.</title>
        <authorList>
            <person name="Zou Y."/>
            <person name="Xue W."/>
            <person name="Luo G."/>
        </authorList>
    </citation>
    <scope>NUCLEOTIDE SEQUENCE [LARGE SCALE GENOMIC DNA]</scope>
    <source>
        <strain evidence="7 8">AM40-30BH</strain>
    </source>
</reference>
<dbReference type="SUPFAM" id="SSF53335">
    <property type="entry name" value="S-adenosyl-L-methionine-dependent methyltransferases"/>
    <property type="match status" value="1"/>
</dbReference>
<dbReference type="InterPro" id="IPR029063">
    <property type="entry name" value="SAM-dependent_MTases_sf"/>
</dbReference>
<dbReference type="GO" id="GO:0032259">
    <property type="term" value="P:methylation"/>
    <property type="evidence" value="ECO:0007669"/>
    <property type="project" value="UniProtKB-KW"/>
</dbReference>
<evidence type="ECO:0000256" key="3">
    <source>
        <dbReference type="ARBA" id="ARBA00022679"/>
    </source>
</evidence>
<gene>
    <name evidence="7" type="ORF">DW888_11825</name>
</gene>
<evidence type="ECO:0000313" key="7">
    <source>
        <dbReference type="EMBL" id="RHB34645.1"/>
    </source>
</evidence>
<dbReference type="EMBL" id="QSGO01000008">
    <property type="protein sequence ID" value="RHB34645.1"/>
    <property type="molecule type" value="Genomic_DNA"/>
</dbReference>
<dbReference type="PANTHER" id="PTHR33841:SF1">
    <property type="entry name" value="DNA METHYLTRANSFERASE A"/>
    <property type="match status" value="1"/>
</dbReference>
<evidence type="ECO:0000256" key="2">
    <source>
        <dbReference type="ARBA" id="ARBA00022603"/>
    </source>
</evidence>
<evidence type="ECO:0000256" key="1">
    <source>
        <dbReference type="ARBA" id="ARBA00011900"/>
    </source>
</evidence>
<dbReference type="Proteomes" id="UP000284379">
    <property type="component" value="Unassembled WGS sequence"/>
</dbReference>
<name>A0A413VM29_9BACE</name>
<evidence type="ECO:0000259" key="6">
    <source>
        <dbReference type="Pfam" id="PF07669"/>
    </source>
</evidence>
<dbReference type="PRINTS" id="PR00507">
    <property type="entry name" value="N12N6MTFRASE"/>
</dbReference>
<dbReference type="PROSITE" id="PS00092">
    <property type="entry name" value="N6_MTASE"/>
    <property type="match status" value="1"/>
</dbReference>
<feature type="domain" description="Type II methyltransferase M.TaqI-like" evidence="6">
    <location>
        <begin position="408"/>
        <end position="561"/>
    </location>
</feature>
<dbReference type="Pfam" id="PF07669">
    <property type="entry name" value="Eco57I"/>
    <property type="match status" value="1"/>
</dbReference>
<dbReference type="InterPro" id="IPR011639">
    <property type="entry name" value="MethylTrfase_TaqI-like_dom"/>
</dbReference>
<dbReference type="PANTHER" id="PTHR33841">
    <property type="entry name" value="DNA METHYLTRANSFERASE YEEA-RELATED"/>
    <property type="match status" value="1"/>
</dbReference>
<dbReference type="GO" id="GO:0009007">
    <property type="term" value="F:site-specific DNA-methyltransferase (adenine-specific) activity"/>
    <property type="evidence" value="ECO:0007669"/>
    <property type="project" value="UniProtKB-EC"/>
</dbReference>
<protein>
    <recommendedName>
        <fullName evidence="1">site-specific DNA-methyltransferase (adenine-specific)</fullName>
        <ecNumber evidence="1">2.1.1.72</ecNumber>
    </recommendedName>
</protein>
<keyword evidence="3 7" id="KW-0808">Transferase</keyword>
<dbReference type="Gene3D" id="3.40.50.150">
    <property type="entry name" value="Vaccinia Virus protein VP39"/>
    <property type="match status" value="1"/>
</dbReference>
<comment type="caution">
    <text evidence="7">The sequence shown here is derived from an EMBL/GenBank/DDBJ whole genome shotgun (WGS) entry which is preliminary data.</text>
</comment>
<dbReference type="InterPro" id="IPR002052">
    <property type="entry name" value="DNA_methylase_N6_adenine_CS"/>
</dbReference>
<dbReference type="InterPro" id="IPR050953">
    <property type="entry name" value="N4_N6_ade-DNA_methylase"/>
</dbReference>
<comment type="catalytic activity">
    <reaction evidence="5">
        <text>a 2'-deoxyadenosine in DNA + S-adenosyl-L-methionine = an N(6)-methyl-2'-deoxyadenosine in DNA + S-adenosyl-L-homocysteine + H(+)</text>
        <dbReference type="Rhea" id="RHEA:15197"/>
        <dbReference type="Rhea" id="RHEA-COMP:12418"/>
        <dbReference type="Rhea" id="RHEA-COMP:12419"/>
        <dbReference type="ChEBI" id="CHEBI:15378"/>
        <dbReference type="ChEBI" id="CHEBI:57856"/>
        <dbReference type="ChEBI" id="CHEBI:59789"/>
        <dbReference type="ChEBI" id="CHEBI:90615"/>
        <dbReference type="ChEBI" id="CHEBI:90616"/>
        <dbReference type="EC" id="2.1.1.72"/>
    </reaction>
</comment>
<evidence type="ECO:0000256" key="4">
    <source>
        <dbReference type="ARBA" id="ARBA00022691"/>
    </source>
</evidence>
<dbReference type="EC" id="2.1.1.72" evidence="1"/>
<dbReference type="GO" id="GO:0006304">
    <property type="term" value="P:DNA modification"/>
    <property type="evidence" value="ECO:0007669"/>
    <property type="project" value="InterPro"/>
</dbReference>
<accession>A0A413VM29</accession>
<organism evidence="7 8">
    <name type="scientific">Bacteroides nordii</name>
    <dbReference type="NCBI Taxonomy" id="291645"/>
    <lineage>
        <taxon>Bacteria</taxon>
        <taxon>Pseudomonadati</taxon>
        <taxon>Bacteroidota</taxon>
        <taxon>Bacteroidia</taxon>
        <taxon>Bacteroidales</taxon>
        <taxon>Bacteroidaceae</taxon>
        <taxon>Bacteroides</taxon>
    </lineage>
</organism>
<keyword evidence="4" id="KW-0949">S-adenosyl-L-methionine</keyword>
<dbReference type="GO" id="GO:0003676">
    <property type="term" value="F:nucleic acid binding"/>
    <property type="evidence" value="ECO:0007669"/>
    <property type="project" value="InterPro"/>
</dbReference>
<evidence type="ECO:0000313" key="8">
    <source>
        <dbReference type="Proteomes" id="UP000284379"/>
    </source>
</evidence>
<sequence length="974" mass="113074">MDVLCDDTMKSFTTAFETGLSKLGFNEELNEGLFFTKDIDQYAPIHNLWFHLEKAKIFQADAIFCRKIIGDKYIPQVYLYDFTKKNTYEESVLTEIHKKIWTSSEVPIVCVFTKTDIKILDTTSPINKENDVPTYLDKIALTSKVHRIFNAQFANDIRTGAYWENETVKKKLSFSKNSSYSILIEYLKIIINEAVKNADLEKKRLIQKLIVQSILVKYLEEKEDAYGNRVFPSNFFNSYSNATCFCDILRNGRLFDFFEDLNKNHFNGKVFEWKVDEKEKLNENKFSYLADALSGDSSSDGQMSIWRLYSFNYIPVELISRLYEEFIEDEEKSENGAAYTPSHLANLLVDEIMPVENTKDLGRFKIIDPACGSGIFLVIAFKRLIQWWRARNQYKNPSLSELKQILNNSIFGVDINETATQLTAFSLCIALCEELTPKQIWNELRFDDLTKKNISHKDFFLWLDENKDEKESFDIVIGNPPFVRGGVSTNLGTWTISESESVGIPQNQIALKFLSESIQLLKPQAQLCLIIKASGLLYNSTSAEYKKVLFTHYNVNQILDFTPLARNKSLWDCGTDVAAAAVFLTKESPNIEKNILHAIFRRTKATKERIVFEIDEYDLHFISRNDASTNPYIFKCNLMGGGRINALIKRCLDYDSLEVHLKKKNCNSGEGFIKGKGGKLAKEFIYVYPYLPTEAFDEYGIHLMELPYLDKDDKFVKIPNRELFEYPNIIIKENIGEKEIPIFFNSTQNFSFKDKLIGIYSYNRDIDVLKNIYQSFKNYADLYRFFTFSTSSQLLINLNTAILKEDIMRLPLFSQTFYLTDVDKKVIFDVNHYTQEFHRRGENSIVLNPVENNSVIKSYGVEFSRILNHMYADNGRIFKLSDIVRFNDDKFIGAVFTYDDVDVKEPKILKTDYSDEIEGLSKFKVSEHFSSTRIIRYYSKNKVLFVKPNQMRYWLPSIAYRDADKTFANIHAFE</sequence>
<dbReference type="RefSeq" id="WP_007485288.1">
    <property type="nucleotide sequence ID" value="NZ_CABJFV010000008.1"/>
</dbReference>
<keyword evidence="2 7" id="KW-0489">Methyltransferase</keyword>
<evidence type="ECO:0000256" key="5">
    <source>
        <dbReference type="ARBA" id="ARBA00047942"/>
    </source>
</evidence>
<dbReference type="AlphaFoldDB" id="A0A413VM29"/>
<proteinExistence type="predicted"/>